<dbReference type="Pfam" id="PF07859">
    <property type="entry name" value="Abhydrolase_3"/>
    <property type="match status" value="1"/>
</dbReference>
<dbReference type="InterPro" id="IPR029058">
    <property type="entry name" value="AB_hydrolase_fold"/>
</dbReference>
<evidence type="ECO:0000313" key="4">
    <source>
        <dbReference type="Proteomes" id="UP001410795"/>
    </source>
</evidence>
<accession>A0ABP7BWX5</accession>
<evidence type="ECO:0000256" key="1">
    <source>
        <dbReference type="ARBA" id="ARBA00022801"/>
    </source>
</evidence>
<protein>
    <submittedName>
        <fullName evidence="3">Alpha/beta hydrolase</fullName>
    </submittedName>
</protein>
<gene>
    <name evidence="3" type="ORF">GCM10022202_36550</name>
</gene>
<dbReference type="InterPro" id="IPR013094">
    <property type="entry name" value="AB_hydrolase_3"/>
</dbReference>
<dbReference type="SUPFAM" id="SSF53474">
    <property type="entry name" value="alpha/beta-Hydrolases"/>
    <property type="match status" value="1"/>
</dbReference>
<organism evidence="3 4">
    <name type="scientific">Microbacterium marinilacus</name>
    <dbReference type="NCBI Taxonomy" id="415209"/>
    <lineage>
        <taxon>Bacteria</taxon>
        <taxon>Bacillati</taxon>
        <taxon>Actinomycetota</taxon>
        <taxon>Actinomycetes</taxon>
        <taxon>Micrococcales</taxon>
        <taxon>Microbacteriaceae</taxon>
        <taxon>Microbacterium</taxon>
    </lineage>
</organism>
<dbReference type="InterPro" id="IPR050300">
    <property type="entry name" value="GDXG_lipolytic_enzyme"/>
</dbReference>
<evidence type="ECO:0000313" key="3">
    <source>
        <dbReference type="EMBL" id="GAA3670948.1"/>
    </source>
</evidence>
<dbReference type="GO" id="GO:0016787">
    <property type="term" value="F:hydrolase activity"/>
    <property type="evidence" value="ECO:0007669"/>
    <property type="project" value="UniProtKB-KW"/>
</dbReference>
<reference evidence="4" key="1">
    <citation type="journal article" date="2019" name="Int. J. Syst. Evol. Microbiol.">
        <title>The Global Catalogue of Microorganisms (GCM) 10K type strain sequencing project: providing services to taxonomists for standard genome sequencing and annotation.</title>
        <authorList>
            <consortium name="The Broad Institute Genomics Platform"/>
            <consortium name="The Broad Institute Genome Sequencing Center for Infectious Disease"/>
            <person name="Wu L."/>
            <person name="Ma J."/>
        </authorList>
    </citation>
    <scope>NUCLEOTIDE SEQUENCE [LARGE SCALE GENOMIC DNA]</scope>
    <source>
        <strain evidence="4">JCM 16546</strain>
    </source>
</reference>
<comment type="caution">
    <text evidence="3">The sequence shown here is derived from an EMBL/GenBank/DDBJ whole genome shotgun (WGS) entry which is preliminary data.</text>
</comment>
<evidence type="ECO:0000259" key="2">
    <source>
        <dbReference type="Pfam" id="PF07859"/>
    </source>
</evidence>
<sequence>MARLTDAHVDPAILRWIARYGELSSTVPGLGDPDPAVSRAAARRISDLVAAEFTAPVPPGVSIDDFLLDGPHGPLRVRRYRPDSVPDLAPTQLWMHGGGFFAGDVHEILNDRVCAALARASGVQLVSLDYRLAPEHRYPAAVHDAISALDALVSTPGLLGVDPRRLGIGGNSAGAAIAASTALHLRDSAVVELIHLDAEVIPAALPPVGDSAEEFAEGFGLDGLSSLAEVYFGPDGPADAYGAVLDAPSLVGLPPTLLMLAELDPLRDAGLRFADRLADAGVPVTVVVGEGHLHASLGLTAQFAGAREWNRRHAARLAAAYRTAPEPLRRDR</sequence>
<name>A0ABP7BWX5_9MICO</name>
<dbReference type="PANTHER" id="PTHR48081:SF8">
    <property type="entry name" value="ALPHA_BETA HYDROLASE FOLD-3 DOMAIN-CONTAINING PROTEIN-RELATED"/>
    <property type="match status" value="1"/>
</dbReference>
<dbReference type="Proteomes" id="UP001410795">
    <property type="component" value="Unassembled WGS sequence"/>
</dbReference>
<dbReference type="EMBL" id="BAAAYV010000025">
    <property type="protein sequence ID" value="GAA3670948.1"/>
    <property type="molecule type" value="Genomic_DNA"/>
</dbReference>
<dbReference type="PANTHER" id="PTHR48081">
    <property type="entry name" value="AB HYDROLASE SUPERFAMILY PROTEIN C4A8.06C"/>
    <property type="match status" value="1"/>
</dbReference>
<keyword evidence="4" id="KW-1185">Reference proteome</keyword>
<dbReference type="RefSeq" id="WP_221856896.1">
    <property type="nucleotide sequence ID" value="NZ_BAAAYV010000025.1"/>
</dbReference>
<keyword evidence="1 3" id="KW-0378">Hydrolase</keyword>
<dbReference type="Gene3D" id="3.40.50.1820">
    <property type="entry name" value="alpha/beta hydrolase"/>
    <property type="match status" value="1"/>
</dbReference>
<feature type="domain" description="Alpha/beta hydrolase fold-3" evidence="2">
    <location>
        <begin position="93"/>
        <end position="295"/>
    </location>
</feature>
<proteinExistence type="predicted"/>